<dbReference type="STRING" id="8154.ENSACLP00000009918"/>
<dbReference type="Ensembl" id="ENSACLT00000010152.1">
    <property type="protein sequence ID" value="ENSACLP00000009918.1"/>
    <property type="gene ID" value="ENSACLG00000006776.1"/>
</dbReference>
<dbReference type="GeneTree" id="ENSGT00940000178556"/>
<evidence type="ECO:0000313" key="1">
    <source>
        <dbReference type="Ensembl" id="ENSACLP00000009918.1"/>
    </source>
</evidence>
<keyword evidence="2" id="KW-1185">Reference proteome</keyword>
<reference evidence="1" key="4">
    <citation type="submission" date="2025-09" db="UniProtKB">
        <authorList>
            <consortium name="Ensembl"/>
        </authorList>
    </citation>
    <scope>IDENTIFICATION</scope>
</reference>
<dbReference type="OMA" id="WHRTDLH"/>
<organism evidence="1 2">
    <name type="scientific">Astatotilapia calliptera</name>
    <name type="common">Eastern happy</name>
    <name type="synonym">Chromis callipterus</name>
    <dbReference type="NCBI Taxonomy" id="8154"/>
    <lineage>
        <taxon>Eukaryota</taxon>
        <taxon>Metazoa</taxon>
        <taxon>Chordata</taxon>
        <taxon>Craniata</taxon>
        <taxon>Vertebrata</taxon>
        <taxon>Euteleostomi</taxon>
        <taxon>Actinopterygii</taxon>
        <taxon>Neopterygii</taxon>
        <taxon>Teleostei</taxon>
        <taxon>Neoteleostei</taxon>
        <taxon>Acanthomorphata</taxon>
        <taxon>Ovalentaria</taxon>
        <taxon>Cichlomorphae</taxon>
        <taxon>Cichliformes</taxon>
        <taxon>Cichlidae</taxon>
        <taxon>African cichlids</taxon>
        <taxon>Pseudocrenilabrinae</taxon>
        <taxon>Haplochromini</taxon>
        <taxon>Astatotilapia</taxon>
    </lineage>
</organism>
<reference evidence="2" key="2">
    <citation type="submission" date="2023-03" db="EMBL/GenBank/DDBJ databases">
        <authorList>
            <consortium name="Wellcome Sanger Institute Data Sharing"/>
        </authorList>
    </citation>
    <scope>NUCLEOTIDE SEQUENCE [LARGE SCALE GENOMIC DNA]</scope>
</reference>
<accession>A0A3P8NYU9</accession>
<evidence type="ECO:0000313" key="2">
    <source>
        <dbReference type="Proteomes" id="UP000265100"/>
    </source>
</evidence>
<reference evidence="1" key="3">
    <citation type="submission" date="2025-08" db="UniProtKB">
        <authorList>
            <consortium name="Ensembl"/>
        </authorList>
    </citation>
    <scope>IDENTIFICATION</scope>
</reference>
<sequence length="93" mass="10727">MPADGPLESVQVFGRKTHHSSFPVQEGDVLIRVNGRPEERVEPATLQNKLLEPVLRSGGAWHRTDLHQPCPQPCLHTTRRMWMRPLRRRSRTS</sequence>
<proteinExistence type="predicted"/>
<evidence type="ECO:0008006" key="3">
    <source>
        <dbReference type="Google" id="ProtNLM"/>
    </source>
</evidence>
<name>A0A3P8NYU9_ASTCA</name>
<dbReference type="Bgee" id="ENSACLG00000006776">
    <property type="expression patterns" value="Expressed in liver and 2 other cell types or tissues"/>
</dbReference>
<dbReference type="AlphaFoldDB" id="A0A3P8NYU9"/>
<protein>
    <recommendedName>
        <fullName evidence="3">PDZ domain-containing protein</fullName>
    </recommendedName>
</protein>
<dbReference type="Proteomes" id="UP000265100">
    <property type="component" value="Chromosome 11"/>
</dbReference>
<reference evidence="1 2" key="1">
    <citation type="submission" date="2018-05" db="EMBL/GenBank/DDBJ databases">
        <authorList>
            <person name="Datahose"/>
        </authorList>
    </citation>
    <scope>NUCLEOTIDE SEQUENCE</scope>
</reference>